<dbReference type="RefSeq" id="XP_033605297.1">
    <property type="nucleotide sequence ID" value="XM_033739511.1"/>
</dbReference>
<gene>
    <name evidence="1" type="ORF">EJ05DRAFT_17117</name>
</gene>
<name>A0A6A6WKY8_9PEZI</name>
<protein>
    <submittedName>
        <fullName evidence="1">Uncharacterized protein</fullName>
    </submittedName>
</protein>
<dbReference type="Proteomes" id="UP000799437">
    <property type="component" value="Unassembled WGS sequence"/>
</dbReference>
<reference evidence="1" key="1">
    <citation type="journal article" date="2020" name="Stud. Mycol.">
        <title>101 Dothideomycetes genomes: a test case for predicting lifestyles and emergence of pathogens.</title>
        <authorList>
            <person name="Haridas S."/>
            <person name="Albert R."/>
            <person name="Binder M."/>
            <person name="Bloem J."/>
            <person name="Labutti K."/>
            <person name="Salamov A."/>
            <person name="Andreopoulos B."/>
            <person name="Baker S."/>
            <person name="Barry K."/>
            <person name="Bills G."/>
            <person name="Bluhm B."/>
            <person name="Cannon C."/>
            <person name="Castanera R."/>
            <person name="Culley D."/>
            <person name="Daum C."/>
            <person name="Ezra D."/>
            <person name="Gonzalez J."/>
            <person name="Henrissat B."/>
            <person name="Kuo A."/>
            <person name="Liang C."/>
            <person name="Lipzen A."/>
            <person name="Lutzoni F."/>
            <person name="Magnuson J."/>
            <person name="Mondo S."/>
            <person name="Nolan M."/>
            <person name="Ohm R."/>
            <person name="Pangilinan J."/>
            <person name="Park H.-J."/>
            <person name="Ramirez L."/>
            <person name="Alfaro M."/>
            <person name="Sun H."/>
            <person name="Tritt A."/>
            <person name="Yoshinaga Y."/>
            <person name="Zwiers L.-H."/>
            <person name="Turgeon B."/>
            <person name="Goodwin S."/>
            <person name="Spatafora J."/>
            <person name="Crous P."/>
            <person name="Grigoriev I."/>
        </authorList>
    </citation>
    <scope>NUCLEOTIDE SEQUENCE</scope>
    <source>
        <strain evidence="1">CBS 121739</strain>
    </source>
</reference>
<dbReference type="GeneID" id="54480565"/>
<accession>A0A6A6WKY8</accession>
<dbReference type="AlphaFoldDB" id="A0A6A6WKY8"/>
<sequence length="168" mass="19551">MGISLAYYAYMLPYTYLSQAKSGLSWYVSFRRAEKPYTPYRRHALFRLIIPKSRSFTNGPKREKFLGPFLVMSNYEHRRFTIMYIPLSFSQLHHHIPGRLGSLYHTVLIRSKLCSYGQHGGHVDRITTNEIPYIKRVPTYRGLGVLYVSSEVPRNVPKYVATVCTKLP</sequence>
<organism evidence="1 2">
    <name type="scientific">Pseudovirgaria hyperparasitica</name>
    <dbReference type="NCBI Taxonomy" id="470096"/>
    <lineage>
        <taxon>Eukaryota</taxon>
        <taxon>Fungi</taxon>
        <taxon>Dikarya</taxon>
        <taxon>Ascomycota</taxon>
        <taxon>Pezizomycotina</taxon>
        <taxon>Dothideomycetes</taxon>
        <taxon>Dothideomycetes incertae sedis</taxon>
        <taxon>Acrospermales</taxon>
        <taxon>Acrospermaceae</taxon>
        <taxon>Pseudovirgaria</taxon>
    </lineage>
</organism>
<evidence type="ECO:0000313" key="2">
    <source>
        <dbReference type="Proteomes" id="UP000799437"/>
    </source>
</evidence>
<keyword evidence="2" id="KW-1185">Reference proteome</keyword>
<dbReference type="EMBL" id="ML996565">
    <property type="protein sequence ID" value="KAF2762846.1"/>
    <property type="molecule type" value="Genomic_DNA"/>
</dbReference>
<evidence type="ECO:0000313" key="1">
    <source>
        <dbReference type="EMBL" id="KAF2762846.1"/>
    </source>
</evidence>
<proteinExistence type="predicted"/>